<sequence>MNIIIVSDTMAKPRVLTLGQVVLFLALLIAGIALLTSLLILPQADGKHHGVKALIPAALHLVSPNTQEHIDALAMQLGELQARMMRLDATSERLSGMVGISPSTPEEAQPEPGRGGPEVRAYGLDVPQLQEKISELLFEMERKQDQLSAIEAFMMQQSVQKNAFPNGHPVNGAYNSSSYGWRLDPFSGRMAFHEGLDFTSEVGTPIYAAAGGLVTTAEQTPDYGKIVKIDHGAGFETRYAHASELLVKVGDRVEKGQLIARVGTTGRSTGAHLHFEVRLNGAPLDPRKYLLN</sequence>
<evidence type="ECO:0000256" key="1">
    <source>
        <dbReference type="SAM" id="Phobius"/>
    </source>
</evidence>
<dbReference type="OrthoDB" id="9815245at2"/>
<feature type="domain" description="M23ase beta-sheet core" evidence="2">
    <location>
        <begin position="192"/>
        <end position="286"/>
    </location>
</feature>
<dbReference type="STRING" id="582744.Msip34_0497"/>
<dbReference type="InterPro" id="IPR050570">
    <property type="entry name" value="Cell_wall_metabolism_enzyme"/>
</dbReference>
<dbReference type="KEGG" id="mei:Msip34_0497"/>
<dbReference type="Pfam" id="PF01551">
    <property type="entry name" value="Peptidase_M23"/>
    <property type="match status" value="1"/>
</dbReference>
<organism evidence="3 4">
    <name type="scientific">Methylovorus glucosotrophus (strain SIP3-4)</name>
    <dbReference type="NCBI Taxonomy" id="582744"/>
    <lineage>
        <taxon>Bacteria</taxon>
        <taxon>Pseudomonadati</taxon>
        <taxon>Pseudomonadota</taxon>
        <taxon>Betaproteobacteria</taxon>
        <taxon>Nitrosomonadales</taxon>
        <taxon>Methylophilaceae</taxon>
        <taxon>Methylovorus</taxon>
    </lineage>
</organism>
<dbReference type="HOGENOM" id="CLU_029425_2_2_4"/>
<keyword evidence="1" id="KW-0472">Membrane</keyword>
<dbReference type="InterPro" id="IPR011055">
    <property type="entry name" value="Dup_hybrid_motif"/>
</dbReference>
<gene>
    <name evidence="3" type="ordered locus">Msip34_0497</name>
</gene>
<keyword evidence="1" id="KW-1133">Transmembrane helix</keyword>
<dbReference type="PANTHER" id="PTHR21666">
    <property type="entry name" value="PEPTIDASE-RELATED"/>
    <property type="match status" value="1"/>
</dbReference>
<proteinExistence type="predicted"/>
<dbReference type="SUPFAM" id="SSF51261">
    <property type="entry name" value="Duplicated hybrid motif"/>
    <property type="match status" value="1"/>
</dbReference>
<feature type="transmembrane region" description="Helical" evidence="1">
    <location>
        <begin position="21"/>
        <end position="41"/>
    </location>
</feature>
<evidence type="ECO:0000259" key="2">
    <source>
        <dbReference type="Pfam" id="PF01551"/>
    </source>
</evidence>
<dbReference type="GO" id="GO:0004222">
    <property type="term" value="F:metalloendopeptidase activity"/>
    <property type="evidence" value="ECO:0007669"/>
    <property type="project" value="TreeGrafter"/>
</dbReference>
<reference evidence="4" key="1">
    <citation type="submission" date="2009-07" db="EMBL/GenBank/DDBJ databases">
        <title>Complete sequence of chromosome of Methylovorus sp. SIP3-4.</title>
        <authorList>
            <person name="Lucas S."/>
            <person name="Copeland A."/>
            <person name="Lapidus A."/>
            <person name="Glavina del Rio T."/>
            <person name="Tice H."/>
            <person name="Bruce D."/>
            <person name="Goodwin L."/>
            <person name="Pitluck S."/>
            <person name="Clum A."/>
            <person name="Larimer F."/>
            <person name="Land M."/>
            <person name="Hauser L."/>
            <person name="Kyrpides N."/>
            <person name="Mikhailova N."/>
            <person name="Kayluzhnaya M."/>
            <person name="Chistoserdova L."/>
        </authorList>
    </citation>
    <scope>NUCLEOTIDE SEQUENCE [LARGE SCALE GENOMIC DNA]</scope>
    <source>
        <strain evidence="4">SIP3-4</strain>
    </source>
</reference>
<dbReference type="Gene3D" id="2.70.70.10">
    <property type="entry name" value="Glucose Permease (Domain IIA)"/>
    <property type="match status" value="1"/>
</dbReference>
<dbReference type="Proteomes" id="UP000002743">
    <property type="component" value="Chromosome"/>
</dbReference>
<dbReference type="EMBL" id="CP001674">
    <property type="protein sequence ID" value="ACT49745.1"/>
    <property type="molecule type" value="Genomic_DNA"/>
</dbReference>
<accession>C6X9C5</accession>
<dbReference type="RefSeq" id="WP_015829393.1">
    <property type="nucleotide sequence ID" value="NC_012969.1"/>
</dbReference>
<keyword evidence="4" id="KW-1185">Reference proteome</keyword>
<dbReference type="PANTHER" id="PTHR21666:SF291">
    <property type="entry name" value="STAGE II SPORULATION PROTEIN Q"/>
    <property type="match status" value="1"/>
</dbReference>
<reference evidence="3 4" key="2">
    <citation type="journal article" date="2011" name="J. Bacteriol.">
        <title>Genomes of three methylotrophs from a single niche uncover genetic and metabolic divergence of Methylophilaceae.</title>
        <authorList>
            <person name="Lapidus A."/>
            <person name="Clum A."/>
            <person name="Labutti K."/>
            <person name="Kaluzhnaya M.G."/>
            <person name="Lim S."/>
            <person name="Beck D.A."/>
            <person name="Glavina Del Rio T."/>
            <person name="Nolan M."/>
            <person name="Mavromatis K."/>
            <person name="Huntemann M."/>
            <person name="Lucas S."/>
            <person name="Lidstrom M.E."/>
            <person name="Ivanova N."/>
            <person name="Chistoserdova L."/>
        </authorList>
    </citation>
    <scope>NUCLEOTIDE SEQUENCE [LARGE SCALE GENOMIC DNA]</scope>
    <source>
        <strain evidence="3 4">SIP3-4</strain>
    </source>
</reference>
<evidence type="ECO:0000313" key="4">
    <source>
        <dbReference type="Proteomes" id="UP000002743"/>
    </source>
</evidence>
<dbReference type="CDD" id="cd12797">
    <property type="entry name" value="M23_peptidase"/>
    <property type="match status" value="1"/>
</dbReference>
<name>C6X9C5_METGS</name>
<dbReference type="FunFam" id="2.70.70.10:FF:000006">
    <property type="entry name" value="M23 family peptidase"/>
    <property type="match status" value="1"/>
</dbReference>
<dbReference type="AlphaFoldDB" id="C6X9C5"/>
<protein>
    <submittedName>
        <fullName evidence="3">Peptidase M23</fullName>
    </submittedName>
</protein>
<evidence type="ECO:0000313" key="3">
    <source>
        <dbReference type="EMBL" id="ACT49745.1"/>
    </source>
</evidence>
<dbReference type="InterPro" id="IPR016047">
    <property type="entry name" value="M23ase_b-sheet_dom"/>
</dbReference>
<keyword evidence="1" id="KW-0812">Transmembrane</keyword>
<dbReference type="eggNOG" id="COG0739">
    <property type="taxonomic scope" value="Bacteria"/>
</dbReference>